<evidence type="ECO:0000256" key="1">
    <source>
        <dbReference type="SAM" id="MobiDB-lite"/>
    </source>
</evidence>
<protein>
    <submittedName>
        <fullName evidence="2">Uncharacterized protein</fullName>
    </submittedName>
</protein>
<sequence length="169" mass="17467">GYSTEGGNSFALSYNQQSGVGASVGHTLDSGVGGNVSWSKNDGFGGGLSYGAPQNEEKSNRWAGTGANINWSQHGATTVNITAGSGEKEKEEGDTEGGQGRKPVPGKQNAAKFGSGGATAGTWSSDGGFKANTNFLNDKWTQDYLADAEEKRSKQERNNQRQGADAIAG</sequence>
<feature type="region of interest" description="Disordered" evidence="1">
    <location>
        <begin position="147"/>
        <end position="169"/>
    </location>
</feature>
<name>A0A8B3CGG0_9LEPT</name>
<accession>A0A8B3CGG0</accession>
<comment type="caution">
    <text evidence="2">The sequence shown here is derived from an EMBL/GenBank/DDBJ whole genome shotgun (WGS) entry which is preliminary data.</text>
</comment>
<evidence type="ECO:0000313" key="2">
    <source>
        <dbReference type="EMBL" id="RHX82796.1"/>
    </source>
</evidence>
<dbReference type="AlphaFoldDB" id="A0A8B3CGG0"/>
<feature type="non-terminal residue" evidence="2">
    <location>
        <position position="1"/>
    </location>
</feature>
<proteinExistence type="predicted"/>
<organism evidence="2 3">
    <name type="scientific">Leptospira stimsonii</name>
    <dbReference type="NCBI Taxonomy" id="2202203"/>
    <lineage>
        <taxon>Bacteria</taxon>
        <taxon>Pseudomonadati</taxon>
        <taxon>Spirochaetota</taxon>
        <taxon>Spirochaetia</taxon>
        <taxon>Leptospirales</taxon>
        <taxon>Leptospiraceae</taxon>
        <taxon>Leptospira</taxon>
    </lineage>
</organism>
<dbReference type="EMBL" id="QHCS01000023">
    <property type="protein sequence ID" value="RHX82796.1"/>
    <property type="molecule type" value="Genomic_DNA"/>
</dbReference>
<dbReference type="Proteomes" id="UP000266669">
    <property type="component" value="Unassembled WGS sequence"/>
</dbReference>
<feature type="compositionally biased region" description="Basic and acidic residues" evidence="1">
    <location>
        <begin position="148"/>
        <end position="159"/>
    </location>
</feature>
<reference evidence="3" key="1">
    <citation type="submission" date="2018-05" db="EMBL/GenBank/DDBJ databases">
        <title>Leptospira yasudae sp. nov. and Leptospira stimsonii sp. nov., two pathogenic species of the genus Leptospira isolated from environmental sources.</title>
        <authorList>
            <person name="Casanovas-Massana A."/>
            <person name="Hamond C."/>
            <person name="Santos L.A."/>
            <person name="Hacker K.P."/>
            <person name="Balassiano I."/>
            <person name="Medeiros M.A."/>
            <person name="Reis M.G."/>
            <person name="Ko A.I."/>
            <person name="Wunder E.A."/>
        </authorList>
    </citation>
    <scope>NUCLEOTIDE SEQUENCE [LARGE SCALE GENOMIC DNA]</scope>
    <source>
        <strain evidence="3">AMB6-RJ</strain>
    </source>
</reference>
<evidence type="ECO:0000313" key="3">
    <source>
        <dbReference type="Proteomes" id="UP000266669"/>
    </source>
</evidence>
<feature type="region of interest" description="Disordered" evidence="1">
    <location>
        <begin position="20"/>
        <end position="134"/>
    </location>
</feature>
<feature type="non-terminal residue" evidence="2">
    <location>
        <position position="169"/>
    </location>
</feature>
<gene>
    <name evidence="2" type="ORF">DLM78_23735</name>
</gene>
<feature type="compositionally biased region" description="Polar residues" evidence="1">
    <location>
        <begin position="67"/>
        <end position="83"/>
    </location>
</feature>